<dbReference type="InterPro" id="IPR002734">
    <property type="entry name" value="RibDG_C"/>
</dbReference>
<organism evidence="2 3">
    <name type="scientific">Cytophaga hutchinsonii (strain ATCC 33406 / DSM 1761 / CIP 103989 / NBRC 15051 / NCIMB 9469 / D465)</name>
    <dbReference type="NCBI Taxonomy" id="269798"/>
    <lineage>
        <taxon>Bacteria</taxon>
        <taxon>Pseudomonadati</taxon>
        <taxon>Bacteroidota</taxon>
        <taxon>Cytophagia</taxon>
        <taxon>Cytophagales</taxon>
        <taxon>Cytophagaceae</taxon>
        <taxon>Cytophaga</taxon>
    </lineage>
</organism>
<protein>
    <submittedName>
        <fullName evidence="2">Dihydrofolate reductase (DHFR)</fullName>
        <ecNumber evidence="2">1.5.1.3</ecNumber>
    </submittedName>
</protein>
<dbReference type="InterPro" id="IPR050765">
    <property type="entry name" value="Riboflavin_Biosynth_HTPR"/>
</dbReference>
<proteinExistence type="predicted"/>
<accession>A0A6N4SN58</accession>
<sequence length="185" mass="21146">MKKLRMFNFITLNGFYKDIANDIGWHTHGGEERDFSNEMLKQNNILLFGRVTYQMMAAFWPTDMAINSMPEVAHRMNAAEKIVFSNTLKKADWNNTTIIEEDIIEKVKRIKQTAHKDLTILGSGSIINQFTEAGLIDTYQLLLDPIAIGKGTPLFHDIKQQFNLNLVDTRVFKSGSVLLTYESTN</sequence>
<dbReference type="GO" id="GO:0004146">
    <property type="term" value="F:dihydrofolate reductase activity"/>
    <property type="evidence" value="ECO:0007669"/>
    <property type="project" value="UniProtKB-EC"/>
</dbReference>
<dbReference type="Proteomes" id="UP000001822">
    <property type="component" value="Chromosome"/>
</dbReference>
<dbReference type="PANTHER" id="PTHR38011:SF11">
    <property type="entry name" value="2,5-DIAMINO-6-RIBOSYLAMINO-4(3H)-PYRIMIDINONE 5'-PHOSPHATE REDUCTASE"/>
    <property type="match status" value="1"/>
</dbReference>
<keyword evidence="2" id="KW-0560">Oxidoreductase</keyword>
<keyword evidence="3" id="KW-1185">Reference proteome</keyword>
<gene>
    <name evidence="2" type="primary">folA</name>
    <name evidence="2" type="ordered locus">CHU_0402</name>
</gene>
<dbReference type="KEGG" id="chu:CHU_0402"/>
<dbReference type="InterPro" id="IPR024072">
    <property type="entry name" value="DHFR-like_dom_sf"/>
</dbReference>
<dbReference type="SUPFAM" id="SSF53597">
    <property type="entry name" value="Dihydrofolate reductase-like"/>
    <property type="match status" value="1"/>
</dbReference>
<dbReference type="PANTHER" id="PTHR38011">
    <property type="entry name" value="DIHYDROFOLATE REDUCTASE FAMILY PROTEIN (AFU_ORTHOLOGUE AFUA_8G06820)"/>
    <property type="match status" value="1"/>
</dbReference>
<dbReference type="OrthoDB" id="195113at2"/>
<dbReference type="EC" id="1.5.1.3" evidence="2"/>
<dbReference type="AlphaFoldDB" id="A0A6N4SN58"/>
<dbReference type="RefSeq" id="WP_011583808.1">
    <property type="nucleotide sequence ID" value="NC_008255.1"/>
</dbReference>
<evidence type="ECO:0000313" key="2">
    <source>
        <dbReference type="EMBL" id="ABG57692.1"/>
    </source>
</evidence>
<name>A0A6N4SN58_CYTH3</name>
<dbReference type="Gene3D" id="3.40.430.10">
    <property type="entry name" value="Dihydrofolate Reductase, subunit A"/>
    <property type="match status" value="1"/>
</dbReference>
<dbReference type="Pfam" id="PF01872">
    <property type="entry name" value="RibD_C"/>
    <property type="match status" value="1"/>
</dbReference>
<evidence type="ECO:0000259" key="1">
    <source>
        <dbReference type="Pfam" id="PF01872"/>
    </source>
</evidence>
<dbReference type="GO" id="GO:0009231">
    <property type="term" value="P:riboflavin biosynthetic process"/>
    <property type="evidence" value="ECO:0007669"/>
    <property type="project" value="InterPro"/>
</dbReference>
<evidence type="ECO:0000313" key="3">
    <source>
        <dbReference type="Proteomes" id="UP000001822"/>
    </source>
</evidence>
<dbReference type="EMBL" id="CP000383">
    <property type="protein sequence ID" value="ABG57692.1"/>
    <property type="molecule type" value="Genomic_DNA"/>
</dbReference>
<reference evidence="2 3" key="1">
    <citation type="journal article" date="2007" name="Appl. Environ. Microbiol.">
        <title>Genome sequence of the cellulolytic gliding bacterium Cytophaga hutchinsonii.</title>
        <authorList>
            <person name="Xie G."/>
            <person name="Bruce D.C."/>
            <person name="Challacombe J.F."/>
            <person name="Chertkov O."/>
            <person name="Detter J.C."/>
            <person name="Gilna P."/>
            <person name="Han C.S."/>
            <person name="Lucas S."/>
            <person name="Misra M."/>
            <person name="Myers G.L."/>
            <person name="Richardson P."/>
            <person name="Tapia R."/>
            <person name="Thayer N."/>
            <person name="Thompson L.S."/>
            <person name="Brettin T.S."/>
            <person name="Henrissat B."/>
            <person name="Wilson D.B."/>
            <person name="McBride M.J."/>
        </authorList>
    </citation>
    <scope>NUCLEOTIDE SEQUENCE [LARGE SCALE GENOMIC DNA]</scope>
    <source>
        <strain evidence="3">ATCC 33406 / DSM 1761 / CIP 103989 / NBRC 15051 / NCIMB 9469 / D465</strain>
    </source>
</reference>
<feature type="domain" description="Bacterial bifunctional deaminase-reductase C-terminal" evidence="1">
    <location>
        <begin position="3"/>
        <end position="177"/>
    </location>
</feature>
<dbReference type="GO" id="GO:0008703">
    <property type="term" value="F:5-amino-6-(5-phosphoribosylamino)uracil reductase activity"/>
    <property type="evidence" value="ECO:0007669"/>
    <property type="project" value="InterPro"/>
</dbReference>